<dbReference type="PANTHER" id="PTHR40031">
    <property type="entry name" value="HYPOTHETICAL MEMBRANE SPANNING PROTEIN"/>
    <property type="match status" value="1"/>
</dbReference>
<dbReference type="Proteomes" id="UP001302072">
    <property type="component" value="Chromosome"/>
</dbReference>
<protein>
    <submittedName>
        <fullName evidence="2">Metal-dependent hydrolase</fullName>
    </submittedName>
</protein>
<evidence type="ECO:0000313" key="3">
    <source>
        <dbReference type="Proteomes" id="UP001302072"/>
    </source>
</evidence>
<keyword evidence="1" id="KW-1133">Transmembrane helix</keyword>
<dbReference type="RefSeq" id="WP_311190198.1">
    <property type="nucleotide sequence ID" value="NZ_CP115541.1"/>
</dbReference>
<dbReference type="InterPro" id="IPR007404">
    <property type="entry name" value="YdjM-like"/>
</dbReference>
<keyword evidence="1" id="KW-0812">Transmembrane</keyword>
<accession>A0ABY9YJ41</accession>
<proteinExistence type="predicted"/>
<gene>
    <name evidence="2" type="ORF">PDM29_10920</name>
</gene>
<reference evidence="2 3" key="1">
    <citation type="submission" date="2022-12" db="EMBL/GenBank/DDBJ databases">
        <title>Two new species, Stenotrophomonas aracearum and Stenotrophomonas oahuensis, isolated from Anthurium (Araceae family) in Hawaii.</title>
        <authorList>
            <person name="Chunag S.C."/>
            <person name="Dobhal S."/>
            <person name="Alvarez A."/>
            <person name="Arif M."/>
        </authorList>
    </citation>
    <scope>NUCLEOTIDE SEQUENCE [LARGE SCALE GENOMIC DNA]</scope>
    <source>
        <strain evidence="2 3">A5586</strain>
    </source>
</reference>
<keyword evidence="3" id="KW-1185">Reference proteome</keyword>
<name>A0ABY9YJ41_9GAMM</name>
<dbReference type="PANTHER" id="PTHR40031:SF1">
    <property type="entry name" value="MEMBRANE-BOUND METAL-DEPENDENT HYDROLASE"/>
    <property type="match status" value="1"/>
</dbReference>
<evidence type="ECO:0000313" key="2">
    <source>
        <dbReference type="EMBL" id="WNH50904.1"/>
    </source>
</evidence>
<keyword evidence="2" id="KW-0378">Hydrolase</keyword>
<dbReference type="GO" id="GO:0016787">
    <property type="term" value="F:hydrolase activity"/>
    <property type="evidence" value="ECO:0007669"/>
    <property type="project" value="UniProtKB-KW"/>
</dbReference>
<evidence type="ECO:0000256" key="1">
    <source>
        <dbReference type="SAM" id="Phobius"/>
    </source>
</evidence>
<organism evidence="2 3">
    <name type="scientific">Stenotrophomonas oahuensis</name>
    <dbReference type="NCBI Taxonomy" id="3003271"/>
    <lineage>
        <taxon>Bacteria</taxon>
        <taxon>Pseudomonadati</taxon>
        <taxon>Pseudomonadota</taxon>
        <taxon>Gammaproteobacteria</taxon>
        <taxon>Lysobacterales</taxon>
        <taxon>Lysobacteraceae</taxon>
        <taxon>Stenotrophomonas</taxon>
    </lineage>
</organism>
<dbReference type="InterPro" id="IPR053170">
    <property type="entry name" value="Transcription_regulator"/>
</dbReference>
<feature type="transmembrane region" description="Helical" evidence="1">
    <location>
        <begin position="91"/>
        <end position="108"/>
    </location>
</feature>
<feature type="transmembrane region" description="Helical" evidence="1">
    <location>
        <begin position="128"/>
        <end position="153"/>
    </location>
</feature>
<feature type="transmembrane region" description="Helical" evidence="1">
    <location>
        <begin position="162"/>
        <end position="179"/>
    </location>
</feature>
<feature type="transmembrane region" description="Helical" evidence="1">
    <location>
        <begin position="61"/>
        <end position="79"/>
    </location>
</feature>
<sequence length="349" mass="38535">MDSLSQIVLGGAIAAAIAPAGHRRAALLAGAALGTLPDLDALVLAFTATDPVAVMTEHRSYSHSLLVLPWVAALIWWGFKRFGKGRVAESPVRWFWAILLALVTHPVLDAFTVYGTQLWWPFTPPPTMWSSVFIIDPLYTVWLLLACIVAWFARARPLAQRALVAGLVLSTGYLGWSLLAKHQVEREADRALAAMGLGNAPRFSVATPFNTVLWQVVAMTPSGYVIGERSVIADKGPMTFRGYPSNVQALRQAADIPAVARLNWFNRGFMRAQVVDGQLQLSDLRMGLEPDYTFTFAVAKQQGEGWEAITPQQLRPAYEGDEGRERAKRRFGTLWQRMWHQAPADGVAR</sequence>
<keyword evidence="1" id="KW-0472">Membrane</keyword>
<dbReference type="Pfam" id="PF04307">
    <property type="entry name" value="YdjM"/>
    <property type="match status" value="1"/>
</dbReference>
<dbReference type="EMBL" id="CP115541">
    <property type="protein sequence ID" value="WNH50904.1"/>
    <property type="molecule type" value="Genomic_DNA"/>
</dbReference>